<organism evidence="2 3">
    <name type="scientific">Paramecium sonneborni</name>
    <dbReference type="NCBI Taxonomy" id="65129"/>
    <lineage>
        <taxon>Eukaryota</taxon>
        <taxon>Sar</taxon>
        <taxon>Alveolata</taxon>
        <taxon>Ciliophora</taxon>
        <taxon>Intramacronucleata</taxon>
        <taxon>Oligohymenophorea</taxon>
        <taxon>Peniculida</taxon>
        <taxon>Parameciidae</taxon>
        <taxon>Paramecium</taxon>
    </lineage>
</organism>
<keyword evidence="1" id="KW-1133">Transmembrane helix</keyword>
<dbReference type="EMBL" id="CAJJDN010000041">
    <property type="protein sequence ID" value="CAD8081003.1"/>
    <property type="molecule type" value="Genomic_DNA"/>
</dbReference>
<gene>
    <name evidence="2" type="ORF">PSON_ATCC_30995.1.T0410181</name>
</gene>
<evidence type="ECO:0008006" key="4">
    <source>
        <dbReference type="Google" id="ProtNLM"/>
    </source>
</evidence>
<keyword evidence="1" id="KW-0472">Membrane</keyword>
<evidence type="ECO:0000256" key="1">
    <source>
        <dbReference type="SAM" id="Phobius"/>
    </source>
</evidence>
<dbReference type="Proteomes" id="UP000692954">
    <property type="component" value="Unassembled WGS sequence"/>
</dbReference>
<evidence type="ECO:0000313" key="2">
    <source>
        <dbReference type="EMBL" id="CAD8081003.1"/>
    </source>
</evidence>
<accession>A0A8S1MV90</accession>
<feature type="transmembrane region" description="Helical" evidence="1">
    <location>
        <begin position="72"/>
        <end position="94"/>
    </location>
</feature>
<proteinExistence type="predicted"/>
<keyword evidence="1" id="KW-0812">Transmembrane</keyword>
<sequence length="106" mass="12969">MYKNYRKIIPQQSQQVGISRYLGIRSKEWLLLKKQDIKIIIYYNKILLFRITFQETVEYCNLLKFSLLFRRLIQNLLILVQYCCFSLLLLQMIFSEMKQCFTLEIK</sequence>
<reference evidence="2" key="1">
    <citation type="submission" date="2021-01" db="EMBL/GenBank/DDBJ databases">
        <authorList>
            <consortium name="Genoscope - CEA"/>
            <person name="William W."/>
        </authorList>
    </citation>
    <scope>NUCLEOTIDE SEQUENCE</scope>
</reference>
<protein>
    <recommendedName>
        <fullName evidence="4">Transmembrane protein</fullName>
    </recommendedName>
</protein>
<keyword evidence="3" id="KW-1185">Reference proteome</keyword>
<evidence type="ECO:0000313" key="3">
    <source>
        <dbReference type="Proteomes" id="UP000692954"/>
    </source>
</evidence>
<comment type="caution">
    <text evidence="2">The sequence shown here is derived from an EMBL/GenBank/DDBJ whole genome shotgun (WGS) entry which is preliminary data.</text>
</comment>
<name>A0A8S1MV90_9CILI</name>
<dbReference type="AlphaFoldDB" id="A0A8S1MV90"/>